<proteinExistence type="predicted"/>
<dbReference type="OrthoDB" id="4966at2759"/>
<feature type="compositionally biased region" description="Acidic residues" evidence="1">
    <location>
        <begin position="599"/>
        <end position="640"/>
    </location>
</feature>
<dbReference type="HOGENOM" id="CLU_024517_0_0_1"/>
<organism evidence="2 3">
    <name type="scientific">Ophiocordyceps sinensis (strain Co18 / CGMCC 3.14243)</name>
    <name type="common">Yarsagumba caterpillar fungus</name>
    <name type="synonym">Hirsutella sinensis</name>
    <dbReference type="NCBI Taxonomy" id="911162"/>
    <lineage>
        <taxon>Eukaryota</taxon>
        <taxon>Fungi</taxon>
        <taxon>Dikarya</taxon>
        <taxon>Ascomycota</taxon>
        <taxon>Pezizomycotina</taxon>
        <taxon>Sordariomycetes</taxon>
        <taxon>Hypocreomycetidae</taxon>
        <taxon>Hypocreales</taxon>
        <taxon>Ophiocordycipitaceae</taxon>
        <taxon>Ophiocordyceps</taxon>
    </lineage>
</organism>
<gene>
    <name evidence="2" type="ORF">OCS_01160</name>
</gene>
<dbReference type="EMBL" id="KE652234">
    <property type="protein sequence ID" value="EQL03117.1"/>
    <property type="molecule type" value="Genomic_DNA"/>
</dbReference>
<evidence type="ECO:0000256" key="1">
    <source>
        <dbReference type="SAM" id="MobiDB-lite"/>
    </source>
</evidence>
<evidence type="ECO:0000313" key="2">
    <source>
        <dbReference type="EMBL" id="EQL03117.1"/>
    </source>
</evidence>
<protein>
    <submittedName>
        <fullName evidence="2">Uncharacterized protein</fullName>
    </submittedName>
</protein>
<name>T5AN15_OPHSC</name>
<dbReference type="eggNOG" id="ENOG502SPGI">
    <property type="taxonomic scope" value="Eukaryota"/>
</dbReference>
<reference evidence="2 3" key="1">
    <citation type="journal article" date="2013" name="Chin. Sci. Bull.">
        <title>Genome survey uncovers the secrets of sex and lifestyle in caterpillar fungus.</title>
        <authorList>
            <person name="Hu X."/>
            <person name="Zhang Y."/>
            <person name="Xiao G."/>
            <person name="Zheng P."/>
            <person name="Xia Y."/>
            <person name="Zhang X."/>
            <person name="St Leger R.J."/>
            <person name="Liu X."/>
            <person name="Wang C."/>
        </authorList>
    </citation>
    <scope>NUCLEOTIDE SEQUENCE [LARGE SCALE GENOMIC DNA]</scope>
    <source>
        <strain evidence="3">Co18 / CGMCC 3.14243</strain>
        <tissue evidence="2">Fruit-body</tissue>
    </source>
</reference>
<sequence length="671" mass="75338">MSDHGFHTPQDQDQDQEMYDMELPLDPGSFRRNARAHGLSEEEADVLMQLTLQKLREAMASRRQGEPVTALQIVEAVQQHAAEEAERGRESKRQAAQHEEHLFDAMCEAELGGGPEHEGLDTKGKGKQACTGAAAHDASAGRDSKRHKVTDGGLEEYFGPGERLQATGADASFSLKHHGQDLITALCQRVELAVGARIATKAAGVEGELHVVHFLVLVLVLGRVETMNNAECQERRLGKATELCCVIRVATESAHENKLAEVRALLRNQELWTDVDLYNAQLFIVKLGMHFNDPVYGPLTFDIPSLVLGQKGLYFLWQVLMRNKFTTPEEILDAKVRYDFEIPPDHGGHEFSDLNVYGVPFCDVGIGHMEGWGRGRGHLMRPDELVPYEAVVRGLELDEHLMHMMTWGYFDWHTGENLVPTEDEMYMSDDERVLAHMDTSHLWQKKHALKKRWNALTPEQQSEIRAKDEDDALRALAWASDQPSAAEAEAEDQDKPPTLDDEINRGFIIPARVPARVPPRPGQPEASSLPAPTTSWAEFGTQVLMSLPVEIQGDQLLRAEAMHNYRALSEDPAAEWDWQAWLEQEEHGGEAGSAATSGETEEDVSMAEDDDDFDMGSERDEYDDDDDDENEDGHEQDEAEGIWNEADLERYVEDFFDHVMMEDGVDPEHHV</sequence>
<feature type="region of interest" description="Disordered" evidence="1">
    <location>
        <begin position="480"/>
        <end position="533"/>
    </location>
</feature>
<dbReference type="Proteomes" id="UP000019374">
    <property type="component" value="Unassembled WGS sequence"/>
</dbReference>
<dbReference type="AlphaFoldDB" id="T5AN15"/>
<evidence type="ECO:0000313" key="3">
    <source>
        <dbReference type="Proteomes" id="UP000019374"/>
    </source>
</evidence>
<feature type="region of interest" description="Disordered" evidence="1">
    <location>
        <begin position="1"/>
        <end position="39"/>
    </location>
</feature>
<feature type="compositionally biased region" description="Basic and acidic residues" evidence="1">
    <location>
        <begin position="115"/>
        <end position="124"/>
    </location>
</feature>
<accession>T5AN15</accession>
<feature type="region of interest" description="Disordered" evidence="1">
    <location>
        <begin position="585"/>
        <end position="646"/>
    </location>
</feature>
<feature type="region of interest" description="Disordered" evidence="1">
    <location>
        <begin position="111"/>
        <end position="147"/>
    </location>
</feature>
<feature type="compositionally biased region" description="Basic and acidic residues" evidence="1">
    <location>
        <begin position="493"/>
        <end position="504"/>
    </location>
</feature>